<evidence type="ECO:0000313" key="3">
    <source>
        <dbReference type="Proteomes" id="UP000774617"/>
    </source>
</evidence>
<gene>
    <name evidence="2" type="ORF">B0J12DRAFT_640796</name>
</gene>
<comment type="caution">
    <text evidence="2">The sequence shown here is derived from an EMBL/GenBank/DDBJ whole genome shotgun (WGS) entry which is preliminary data.</text>
</comment>
<feature type="region of interest" description="Disordered" evidence="1">
    <location>
        <begin position="1"/>
        <end position="38"/>
    </location>
</feature>
<name>A0ABQ8GWU5_9PEZI</name>
<organism evidence="2 3">
    <name type="scientific">Macrophomina phaseolina</name>
    <dbReference type="NCBI Taxonomy" id="35725"/>
    <lineage>
        <taxon>Eukaryota</taxon>
        <taxon>Fungi</taxon>
        <taxon>Dikarya</taxon>
        <taxon>Ascomycota</taxon>
        <taxon>Pezizomycotina</taxon>
        <taxon>Dothideomycetes</taxon>
        <taxon>Dothideomycetes incertae sedis</taxon>
        <taxon>Botryosphaeriales</taxon>
        <taxon>Botryosphaeriaceae</taxon>
        <taxon>Macrophomina</taxon>
    </lineage>
</organism>
<dbReference type="Proteomes" id="UP000774617">
    <property type="component" value="Unassembled WGS sequence"/>
</dbReference>
<feature type="compositionally biased region" description="Basic residues" evidence="1">
    <location>
        <begin position="182"/>
        <end position="202"/>
    </location>
</feature>
<reference evidence="2 3" key="1">
    <citation type="journal article" date="2021" name="Nat. Commun.">
        <title>Genetic determinants of endophytism in the Arabidopsis root mycobiome.</title>
        <authorList>
            <person name="Mesny F."/>
            <person name="Miyauchi S."/>
            <person name="Thiergart T."/>
            <person name="Pickel B."/>
            <person name="Atanasova L."/>
            <person name="Karlsson M."/>
            <person name="Huettel B."/>
            <person name="Barry K.W."/>
            <person name="Haridas S."/>
            <person name="Chen C."/>
            <person name="Bauer D."/>
            <person name="Andreopoulos W."/>
            <person name="Pangilinan J."/>
            <person name="LaButti K."/>
            <person name="Riley R."/>
            <person name="Lipzen A."/>
            <person name="Clum A."/>
            <person name="Drula E."/>
            <person name="Henrissat B."/>
            <person name="Kohler A."/>
            <person name="Grigoriev I.V."/>
            <person name="Martin F.M."/>
            <person name="Hacquard S."/>
        </authorList>
    </citation>
    <scope>NUCLEOTIDE SEQUENCE [LARGE SCALE GENOMIC DNA]</scope>
    <source>
        <strain evidence="2 3">MPI-SDFR-AT-0080</strain>
    </source>
</reference>
<evidence type="ECO:0000313" key="2">
    <source>
        <dbReference type="EMBL" id="KAH7065548.1"/>
    </source>
</evidence>
<feature type="region of interest" description="Disordered" evidence="1">
    <location>
        <begin position="53"/>
        <end position="129"/>
    </location>
</feature>
<proteinExistence type="predicted"/>
<dbReference type="EMBL" id="JAGTJR010000001">
    <property type="protein sequence ID" value="KAH7065548.1"/>
    <property type="molecule type" value="Genomic_DNA"/>
</dbReference>
<evidence type="ECO:0000256" key="1">
    <source>
        <dbReference type="SAM" id="MobiDB-lite"/>
    </source>
</evidence>
<feature type="region of interest" description="Disordered" evidence="1">
    <location>
        <begin position="172"/>
        <end position="202"/>
    </location>
</feature>
<protein>
    <submittedName>
        <fullName evidence="2">Uncharacterized protein</fullName>
    </submittedName>
</protein>
<feature type="compositionally biased region" description="Pro residues" evidence="1">
    <location>
        <begin position="62"/>
        <end position="78"/>
    </location>
</feature>
<keyword evidence="3" id="KW-1185">Reference proteome</keyword>
<accession>A0ABQ8GWU5</accession>
<sequence>MDTAARIPFLQDHHAHTKMGPCPRTHHQHHPYHHQRTSCPSAQMYHPLLSRAAHQPHEQSPLPSPSPTPPPDSPPLVPNSPNFGRTAAPSQPSGGPGPGPSRPSGRGRRKEGAGRAGRNRGRGSWTCQGEEGECLEGRRSCRGGGCSRRMRKKGRSRCCWCRERGVVVGIVSPKSEPAPSRRGSRRRRPQGCCRTRRSRKRW</sequence>
<feature type="compositionally biased region" description="Basic residues" evidence="1">
    <location>
        <begin position="24"/>
        <end position="36"/>
    </location>
</feature>